<dbReference type="GO" id="GO:0016747">
    <property type="term" value="F:acyltransferase activity, transferring groups other than amino-acyl groups"/>
    <property type="evidence" value="ECO:0007669"/>
    <property type="project" value="InterPro"/>
</dbReference>
<dbReference type="PANTHER" id="PTHR43877">
    <property type="entry name" value="AMINOALKYLPHOSPHONATE N-ACETYLTRANSFERASE-RELATED-RELATED"/>
    <property type="match status" value="1"/>
</dbReference>
<keyword evidence="1 4" id="KW-0808">Transferase</keyword>
<dbReference type="CDD" id="cd04301">
    <property type="entry name" value="NAT_SF"/>
    <property type="match status" value="1"/>
</dbReference>
<name>A0A0A1MU63_9BACI</name>
<evidence type="ECO:0000256" key="2">
    <source>
        <dbReference type="ARBA" id="ARBA00023315"/>
    </source>
</evidence>
<proteinExistence type="predicted"/>
<accession>A0A0A1MU63</accession>
<feature type="domain" description="N-acetyltransferase" evidence="3">
    <location>
        <begin position="21"/>
        <end position="173"/>
    </location>
</feature>
<dbReference type="InterPro" id="IPR016181">
    <property type="entry name" value="Acyl_CoA_acyltransferase"/>
</dbReference>
<keyword evidence="2" id="KW-0012">Acyltransferase</keyword>
<dbReference type="SUPFAM" id="SSF55729">
    <property type="entry name" value="Acyl-CoA N-acyltransferases (Nat)"/>
    <property type="match status" value="1"/>
</dbReference>
<dbReference type="EMBL" id="CDGG01000001">
    <property type="protein sequence ID" value="CEI83209.1"/>
    <property type="molecule type" value="Genomic_DNA"/>
</dbReference>
<evidence type="ECO:0000259" key="3">
    <source>
        <dbReference type="PROSITE" id="PS51186"/>
    </source>
</evidence>
<keyword evidence="5" id="KW-1185">Reference proteome</keyword>
<dbReference type="InterPro" id="IPR050832">
    <property type="entry name" value="Bact_Acetyltransf"/>
</dbReference>
<evidence type="ECO:0000313" key="4">
    <source>
        <dbReference type="EMBL" id="CEI83209.1"/>
    </source>
</evidence>
<organism evidence="4 5">
    <name type="scientific">Oceanobacillus oncorhynchi</name>
    <dbReference type="NCBI Taxonomy" id="545501"/>
    <lineage>
        <taxon>Bacteria</taxon>
        <taxon>Bacillati</taxon>
        <taxon>Bacillota</taxon>
        <taxon>Bacilli</taxon>
        <taxon>Bacillales</taxon>
        <taxon>Bacillaceae</taxon>
        <taxon>Oceanobacillus</taxon>
    </lineage>
</organism>
<dbReference type="Gene3D" id="3.40.630.30">
    <property type="match status" value="1"/>
</dbReference>
<protein>
    <submittedName>
        <fullName evidence="4">Acetyltransferase (GNAT) family protein</fullName>
    </submittedName>
</protein>
<dbReference type="RefSeq" id="WP_042533495.1">
    <property type="nucleotide sequence ID" value="NZ_CDGG01000001.1"/>
</dbReference>
<evidence type="ECO:0000256" key="1">
    <source>
        <dbReference type="ARBA" id="ARBA00022679"/>
    </source>
</evidence>
<reference evidence="4 5" key="1">
    <citation type="submission" date="2014-11" db="EMBL/GenBank/DDBJ databases">
        <authorList>
            <person name="Urmite Genomes Urmite Genomes"/>
        </authorList>
    </citation>
    <scope>NUCLEOTIDE SEQUENCE [LARGE SCALE GENOMIC DNA]</scope>
    <source>
        <strain evidence="4 5">Oc5</strain>
    </source>
</reference>
<dbReference type="OrthoDB" id="9789603at2"/>
<dbReference type="STRING" id="545501.BN997_03113"/>
<sequence>MSIQTPVKYRVKQVEQKDAAQVVDFMTTIRKEVFPMLDHQQLPPDMLHFYAHYIDRRDAALFAALSEAGNVLGTIGYLPYDNRFDELQQFYAQTKTTELVRCYIDPAYRRLGIGTALYQTALKSIQTVGYEKVYLHSHPFLPGGIPFWKALGFEERLAESDPVWKTLHMDKVL</sequence>
<dbReference type="Pfam" id="PF00583">
    <property type="entry name" value="Acetyltransf_1"/>
    <property type="match status" value="1"/>
</dbReference>
<dbReference type="Proteomes" id="UP000040453">
    <property type="component" value="Unassembled WGS sequence"/>
</dbReference>
<evidence type="ECO:0000313" key="5">
    <source>
        <dbReference type="Proteomes" id="UP000040453"/>
    </source>
</evidence>
<dbReference type="InterPro" id="IPR000182">
    <property type="entry name" value="GNAT_dom"/>
</dbReference>
<dbReference type="PROSITE" id="PS51186">
    <property type="entry name" value="GNAT"/>
    <property type="match status" value="1"/>
</dbReference>
<dbReference type="AlphaFoldDB" id="A0A0A1MU63"/>
<gene>
    <name evidence="4" type="ORF">BN997_03113</name>
</gene>